<dbReference type="GO" id="GO:0008610">
    <property type="term" value="P:lipid biosynthetic process"/>
    <property type="evidence" value="ECO:0007669"/>
    <property type="project" value="InterPro"/>
</dbReference>
<dbReference type="GO" id="GO:0050479">
    <property type="term" value="F:glyceryl-ether monooxygenase activity"/>
    <property type="evidence" value="ECO:0007669"/>
    <property type="project" value="TreeGrafter"/>
</dbReference>
<sequence>MQTDTLRHALGPEALPWLLALLGLVLAAATAEGLVQTFVRRQPYDWRAYAASLADTAGRRAVDALGLSIAAPLLALAWTHRLTTLPLSTPAAFALLFLGQELCYYAYHRAAHRVRWFWATHAVHHSPNELTLAAALRLGWTGKLTGTALFFTPLVWLGFSPTAVMGTLAANLLYQFWLHAPWLPRLGPLEWVLNTPTHHKVHHASNPEYLDCNYGGVLIVFDRLFGTFVDLRADLPPRYGLTTPLHTHNPLRIAFHEWVRLAQDLHRARGLKQRVRILFGPPGAQP</sequence>
<accession>A0A370FCY8</accession>
<dbReference type="EMBL" id="QQAV01000006">
    <property type="protein sequence ID" value="RDI23315.1"/>
    <property type="molecule type" value="Genomic_DNA"/>
</dbReference>
<dbReference type="GO" id="GO:0012505">
    <property type="term" value="C:endomembrane system"/>
    <property type="evidence" value="ECO:0007669"/>
    <property type="project" value="UniProtKB-SubCell"/>
</dbReference>
<dbReference type="GO" id="GO:0006643">
    <property type="term" value="P:membrane lipid metabolic process"/>
    <property type="evidence" value="ECO:0007669"/>
    <property type="project" value="TreeGrafter"/>
</dbReference>
<reference evidence="9 10" key="1">
    <citation type="submission" date="2018-07" db="EMBL/GenBank/DDBJ databases">
        <title>Genomic Encyclopedia of Type Strains, Phase IV (KMG-IV): sequencing the most valuable type-strain genomes for metagenomic binning, comparative biology and taxonomic classification.</title>
        <authorList>
            <person name="Goeker M."/>
        </authorList>
    </citation>
    <scope>NUCLEOTIDE SEQUENCE [LARGE SCALE GENOMIC DNA]</scope>
    <source>
        <strain evidence="9 10">DSM 21352</strain>
    </source>
</reference>
<dbReference type="Pfam" id="PF04116">
    <property type="entry name" value="FA_hydroxylase"/>
    <property type="match status" value="1"/>
</dbReference>
<keyword evidence="2 7" id="KW-0812">Transmembrane</keyword>
<dbReference type="InterPro" id="IPR051689">
    <property type="entry name" value="Sterol_desaturase/TMEM195"/>
</dbReference>
<organism evidence="9 10">
    <name type="scientific">Pseudacidovorax intermedius</name>
    <dbReference type="NCBI Taxonomy" id="433924"/>
    <lineage>
        <taxon>Bacteria</taxon>
        <taxon>Pseudomonadati</taxon>
        <taxon>Pseudomonadota</taxon>
        <taxon>Betaproteobacteria</taxon>
        <taxon>Burkholderiales</taxon>
        <taxon>Comamonadaceae</taxon>
        <taxon>Pseudacidovorax</taxon>
    </lineage>
</organism>
<evidence type="ECO:0000256" key="6">
    <source>
        <dbReference type="ARBA" id="ARBA00023136"/>
    </source>
</evidence>
<comment type="subcellular location">
    <subcellularLocation>
        <location evidence="1">Endomembrane system</location>
        <topology evidence="1">Multi-pass membrane protein</topology>
    </subcellularLocation>
</comment>
<keyword evidence="3 7" id="KW-1133">Transmembrane helix</keyword>
<evidence type="ECO:0000313" key="10">
    <source>
        <dbReference type="Proteomes" id="UP000255265"/>
    </source>
</evidence>
<dbReference type="GO" id="GO:0005506">
    <property type="term" value="F:iron ion binding"/>
    <property type="evidence" value="ECO:0007669"/>
    <property type="project" value="InterPro"/>
</dbReference>
<dbReference type="RefSeq" id="WP_114803401.1">
    <property type="nucleotide sequence ID" value="NZ_QQAV01000006.1"/>
</dbReference>
<keyword evidence="10" id="KW-1185">Reference proteome</keyword>
<proteinExistence type="predicted"/>
<dbReference type="PANTHER" id="PTHR21624">
    <property type="entry name" value="STEROL DESATURASE-RELATED PROTEIN"/>
    <property type="match status" value="1"/>
</dbReference>
<feature type="transmembrane region" description="Helical" evidence="7">
    <location>
        <begin position="15"/>
        <end position="39"/>
    </location>
</feature>
<gene>
    <name evidence="9" type="ORF">DFR41_10617</name>
</gene>
<evidence type="ECO:0000256" key="7">
    <source>
        <dbReference type="SAM" id="Phobius"/>
    </source>
</evidence>
<evidence type="ECO:0000259" key="8">
    <source>
        <dbReference type="Pfam" id="PF04116"/>
    </source>
</evidence>
<feature type="domain" description="Fatty acid hydroxylase" evidence="8">
    <location>
        <begin position="93"/>
        <end position="227"/>
    </location>
</feature>
<keyword evidence="6 7" id="KW-0472">Membrane</keyword>
<comment type="caution">
    <text evidence="9">The sequence shown here is derived from an EMBL/GenBank/DDBJ whole genome shotgun (WGS) entry which is preliminary data.</text>
</comment>
<evidence type="ECO:0000256" key="5">
    <source>
        <dbReference type="ARBA" id="ARBA00023098"/>
    </source>
</evidence>
<evidence type="ECO:0000256" key="2">
    <source>
        <dbReference type="ARBA" id="ARBA00022692"/>
    </source>
</evidence>
<dbReference type="Proteomes" id="UP000255265">
    <property type="component" value="Unassembled WGS sequence"/>
</dbReference>
<evidence type="ECO:0000256" key="1">
    <source>
        <dbReference type="ARBA" id="ARBA00004127"/>
    </source>
</evidence>
<name>A0A370FCY8_9BURK</name>
<dbReference type="GO" id="GO:0016020">
    <property type="term" value="C:membrane"/>
    <property type="evidence" value="ECO:0007669"/>
    <property type="project" value="GOC"/>
</dbReference>
<dbReference type="OrthoDB" id="9770329at2"/>
<evidence type="ECO:0000256" key="4">
    <source>
        <dbReference type="ARBA" id="ARBA00023002"/>
    </source>
</evidence>
<protein>
    <submittedName>
        <fullName evidence="9">Sterol desaturase/sphingolipid hydroxylase (Fatty acid hydroxylase superfamily)</fullName>
    </submittedName>
</protein>
<dbReference type="PANTHER" id="PTHR21624:SF1">
    <property type="entry name" value="ALKYLGLYCEROL MONOOXYGENASE"/>
    <property type="match status" value="1"/>
</dbReference>
<evidence type="ECO:0000313" key="9">
    <source>
        <dbReference type="EMBL" id="RDI23315.1"/>
    </source>
</evidence>
<evidence type="ECO:0000256" key="3">
    <source>
        <dbReference type="ARBA" id="ARBA00022989"/>
    </source>
</evidence>
<dbReference type="InterPro" id="IPR006694">
    <property type="entry name" value="Fatty_acid_hydroxylase"/>
</dbReference>
<dbReference type="AlphaFoldDB" id="A0A370FCY8"/>
<keyword evidence="4" id="KW-0560">Oxidoreductase</keyword>
<keyword evidence="5" id="KW-0443">Lipid metabolism</keyword>